<dbReference type="RefSeq" id="WP_369188355.1">
    <property type="nucleotide sequence ID" value="NZ_CP163431.1"/>
</dbReference>
<dbReference type="InterPro" id="IPR043519">
    <property type="entry name" value="NT_sf"/>
</dbReference>
<gene>
    <name evidence="1" type="ORF">AB5J58_19025</name>
</gene>
<protein>
    <submittedName>
        <fullName evidence="1">Nucleotidyltransferase domain-containing protein</fullName>
    </submittedName>
</protein>
<dbReference type="CDD" id="cd05403">
    <property type="entry name" value="NT_KNTase_like"/>
    <property type="match status" value="1"/>
</dbReference>
<proteinExistence type="predicted"/>
<dbReference type="Gene3D" id="3.30.460.10">
    <property type="entry name" value="Beta Polymerase, domain 2"/>
    <property type="match status" value="1"/>
</dbReference>
<sequence length="237" mass="25542">MDVLDLARALVLERHPDARAAFLGGSVLTSRRTARSDLDVVVLLDGPPAPYRQSLRYGNWPVELFVHTEDSWHSFVTPEIVQRNSPLLWMCADGVLLLDADGTGARIADTAKRLAAAGPPPVTDTALEDARYALTDLLDDFAACTDAGERLFVVAELVRRTGELALLTHGAWLGGGKWLARRLEPVAPDLAARLDETAQAALRGAPEGLTSLVTEVLDTAGGPVWEGYRRSGPRKTA</sequence>
<dbReference type="SUPFAM" id="SSF81301">
    <property type="entry name" value="Nucleotidyltransferase"/>
    <property type="match status" value="1"/>
</dbReference>
<reference evidence="1" key="1">
    <citation type="submission" date="2024-07" db="EMBL/GenBank/DDBJ databases">
        <authorList>
            <person name="Yu S.T."/>
        </authorList>
    </citation>
    <scope>NUCLEOTIDE SEQUENCE</scope>
    <source>
        <strain evidence="1">R08</strain>
    </source>
</reference>
<evidence type="ECO:0000313" key="1">
    <source>
        <dbReference type="EMBL" id="XDQ02165.1"/>
    </source>
</evidence>
<dbReference type="EMBL" id="CP163431">
    <property type="protein sequence ID" value="XDQ02165.1"/>
    <property type="molecule type" value="Genomic_DNA"/>
</dbReference>
<dbReference type="AlphaFoldDB" id="A0AB39M8K1"/>
<organism evidence="1">
    <name type="scientific">Streptomyces sp. R08</name>
    <dbReference type="NCBI Taxonomy" id="3238624"/>
    <lineage>
        <taxon>Bacteria</taxon>
        <taxon>Bacillati</taxon>
        <taxon>Actinomycetota</taxon>
        <taxon>Actinomycetes</taxon>
        <taxon>Kitasatosporales</taxon>
        <taxon>Streptomycetaceae</taxon>
        <taxon>Streptomyces</taxon>
    </lineage>
</organism>
<accession>A0AB39M8K1</accession>
<name>A0AB39M8K1_9ACTN</name>